<dbReference type="EMBL" id="OY882863">
    <property type="protein sequence ID" value="CAK6446990.1"/>
    <property type="molecule type" value="Genomic_DNA"/>
</dbReference>
<organism evidence="1 2">
    <name type="scientific">Pipistrellus nathusii</name>
    <name type="common">Nathusius' pipistrelle</name>
    <dbReference type="NCBI Taxonomy" id="59473"/>
    <lineage>
        <taxon>Eukaryota</taxon>
        <taxon>Metazoa</taxon>
        <taxon>Chordata</taxon>
        <taxon>Craniata</taxon>
        <taxon>Vertebrata</taxon>
        <taxon>Euteleostomi</taxon>
        <taxon>Mammalia</taxon>
        <taxon>Eutheria</taxon>
        <taxon>Laurasiatheria</taxon>
        <taxon>Chiroptera</taxon>
        <taxon>Yangochiroptera</taxon>
        <taxon>Vespertilionidae</taxon>
        <taxon>Pipistrellus</taxon>
    </lineage>
</organism>
<dbReference type="Proteomes" id="UP001314169">
    <property type="component" value="Chromosome 6"/>
</dbReference>
<proteinExistence type="predicted"/>
<sequence length="144" mass="16058">MARVLPASSRRGADGPQVVRAPLAAGKCELPGQDSQEPSTPSYVLKAALGKKGKVALAWPPLSRSWKRDREQALAAAYMPVVVDLRGQSQDKFTFNFYTSQYPNTLSPFCTMQKPTCGYLYRRDTDHTRKRLDMPPANAVLWRS</sequence>
<keyword evidence="2" id="KW-1185">Reference proteome</keyword>
<protein>
    <submittedName>
        <fullName evidence="1">Uncharacterized protein</fullName>
    </submittedName>
</protein>
<dbReference type="Pfam" id="PF22581">
    <property type="entry name" value="CIMIP3"/>
    <property type="match status" value="1"/>
</dbReference>
<gene>
    <name evidence="1" type="ORF">MPIPNATIZW_LOCUS15296</name>
</gene>
<evidence type="ECO:0000313" key="2">
    <source>
        <dbReference type="Proteomes" id="UP001314169"/>
    </source>
</evidence>
<reference evidence="1" key="1">
    <citation type="submission" date="2023-12" db="EMBL/GenBank/DDBJ databases">
        <authorList>
            <person name="Brown T."/>
        </authorList>
    </citation>
    <scope>NUCLEOTIDE SEQUENCE</scope>
</reference>
<name>A0ABP0A918_PIPNA</name>
<dbReference type="InterPro" id="IPR054446">
    <property type="entry name" value="CIMIP3-like"/>
</dbReference>
<dbReference type="PANTHER" id="PTHR35444:SF1">
    <property type="entry name" value="RIKEN CDNA 1700001C19 GENE"/>
    <property type="match status" value="1"/>
</dbReference>
<dbReference type="PANTHER" id="PTHR35444">
    <property type="entry name" value="RIKEN CDNA 1700001C19 GENE"/>
    <property type="match status" value="1"/>
</dbReference>
<evidence type="ECO:0000313" key="1">
    <source>
        <dbReference type="EMBL" id="CAK6446990.1"/>
    </source>
</evidence>
<accession>A0ABP0A918</accession>